<keyword evidence="2" id="KW-1185">Reference proteome</keyword>
<evidence type="ECO:0000313" key="2">
    <source>
        <dbReference type="Proteomes" id="UP000319040"/>
    </source>
</evidence>
<gene>
    <name evidence="1" type="ORF">SAMN06265379_101723</name>
</gene>
<sequence length="83" mass="9668">MPIISDHWGDYFSWNGNGDIPLEEKKKLLSIISDVKKEGYVIRFWGTPNATKKQRRAIWTELLGARADLIGTDYLDEIKFFLH</sequence>
<dbReference type="AlphaFoldDB" id="A0A521B5L8"/>
<name>A0A521B5L8_SACCC</name>
<dbReference type="Proteomes" id="UP000319040">
    <property type="component" value="Unassembled WGS sequence"/>
</dbReference>
<proteinExistence type="predicted"/>
<protein>
    <submittedName>
        <fullName evidence="1">Uncharacterized protein</fullName>
    </submittedName>
</protein>
<dbReference type="EMBL" id="FXTB01000001">
    <property type="protein sequence ID" value="SMO42355.1"/>
    <property type="molecule type" value="Genomic_DNA"/>
</dbReference>
<accession>A0A521B5L8</accession>
<reference evidence="1 2" key="1">
    <citation type="submission" date="2017-05" db="EMBL/GenBank/DDBJ databases">
        <authorList>
            <person name="Varghese N."/>
            <person name="Submissions S."/>
        </authorList>
    </citation>
    <scope>NUCLEOTIDE SEQUENCE [LARGE SCALE GENOMIC DNA]</scope>
    <source>
        <strain evidence="1 2">DSM 27040</strain>
    </source>
</reference>
<evidence type="ECO:0000313" key="1">
    <source>
        <dbReference type="EMBL" id="SMO42355.1"/>
    </source>
</evidence>
<organism evidence="1 2">
    <name type="scientific">Saccharicrinis carchari</name>
    <dbReference type="NCBI Taxonomy" id="1168039"/>
    <lineage>
        <taxon>Bacteria</taxon>
        <taxon>Pseudomonadati</taxon>
        <taxon>Bacteroidota</taxon>
        <taxon>Bacteroidia</taxon>
        <taxon>Marinilabiliales</taxon>
        <taxon>Marinilabiliaceae</taxon>
        <taxon>Saccharicrinis</taxon>
    </lineage>
</organism>